<accession>A0A6B9XTM3</accession>
<evidence type="ECO:0000313" key="2">
    <source>
        <dbReference type="EMBL" id="QHR92827.1"/>
    </source>
</evidence>
<proteinExistence type="predicted"/>
<name>A0A6B9XTM3_PICSI</name>
<keyword evidence="2" id="KW-0496">Mitochondrion</keyword>
<organism evidence="2">
    <name type="scientific">Picea sitchensis</name>
    <name type="common">Sitka spruce</name>
    <name type="synonym">Pinus sitchensis</name>
    <dbReference type="NCBI Taxonomy" id="3332"/>
    <lineage>
        <taxon>Eukaryota</taxon>
        <taxon>Viridiplantae</taxon>
        <taxon>Streptophyta</taxon>
        <taxon>Embryophyta</taxon>
        <taxon>Tracheophyta</taxon>
        <taxon>Spermatophyta</taxon>
        <taxon>Pinopsida</taxon>
        <taxon>Pinidae</taxon>
        <taxon>Conifers I</taxon>
        <taxon>Pinales</taxon>
        <taxon>Pinaceae</taxon>
        <taxon>Picea</taxon>
    </lineage>
</organism>
<feature type="transmembrane region" description="Helical" evidence="1">
    <location>
        <begin position="20"/>
        <end position="37"/>
    </location>
</feature>
<reference evidence="2" key="1">
    <citation type="submission" date="2019-03" db="EMBL/GenBank/DDBJ databases">
        <title>Largest Complete Mitochondrial Genome of a Gymnosperm, Sitka Spruce (Picea sitchensis), Indicates Complex Physical Structure.</title>
        <authorList>
            <person name="Jackman S.D."/>
            <person name="Coombe L."/>
            <person name="Warren R."/>
            <person name="Kirk H."/>
            <person name="Trinh E."/>
            <person name="McLeod T."/>
            <person name="Pleasance S."/>
            <person name="Pandoh P."/>
            <person name="Zhao Y."/>
            <person name="Coope R."/>
            <person name="Bousquet J."/>
            <person name="Bohlmann J.C."/>
            <person name="Jones S.J.M."/>
            <person name="Birol I."/>
        </authorList>
    </citation>
    <scope>NUCLEOTIDE SEQUENCE</scope>
    <source>
        <strain evidence="2">Q903</strain>
    </source>
</reference>
<gene>
    <name evidence="2" type="primary">orf06929</name>
    <name evidence="2" type="ORF">Q903MT_gene6875</name>
</gene>
<protein>
    <submittedName>
        <fullName evidence="2">Uncharacterized protein</fullName>
    </submittedName>
</protein>
<sequence>MGNQLAMELEPILNLYREALLLGSCPSVMPMLYAWLYI</sequence>
<keyword evidence="1" id="KW-0472">Membrane</keyword>
<dbReference type="EMBL" id="MK697706">
    <property type="protein sequence ID" value="QHR92827.1"/>
    <property type="molecule type" value="Genomic_DNA"/>
</dbReference>
<keyword evidence="1" id="KW-1133">Transmembrane helix</keyword>
<keyword evidence="1" id="KW-0812">Transmembrane</keyword>
<geneLocation type="mitochondrion" evidence="2"/>
<evidence type="ECO:0000256" key="1">
    <source>
        <dbReference type="SAM" id="Phobius"/>
    </source>
</evidence>
<dbReference type="AlphaFoldDB" id="A0A6B9XTM3"/>